<dbReference type="EMBL" id="JACHLD010000009">
    <property type="protein sequence ID" value="MBB4804279.1"/>
    <property type="molecule type" value="Genomic_DNA"/>
</dbReference>
<dbReference type="EC" id="1.3.99.28" evidence="7"/>
<protein>
    <submittedName>
        <fullName evidence="7">Phytoene desaturase</fullName>
        <ecNumber evidence="7">1.3.99.26</ecNumber>
        <ecNumber evidence="7">1.3.99.28</ecNumber>
        <ecNumber evidence="7">1.3.99.29</ecNumber>
        <ecNumber evidence="7">1.3.99.31</ecNumber>
    </submittedName>
</protein>
<comment type="pathway">
    <text evidence="1 5">Carotenoid biosynthesis.</text>
</comment>
<accession>A0A7W7J131</accession>
<dbReference type="PANTHER" id="PTHR43734">
    <property type="entry name" value="PHYTOENE DESATURASE"/>
    <property type="match status" value="1"/>
</dbReference>
<evidence type="ECO:0000256" key="1">
    <source>
        <dbReference type="ARBA" id="ARBA00004829"/>
    </source>
</evidence>
<dbReference type="PANTHER" id="PTHR43734:SF1">
    <property type="entry name" value="PHYTOENE DESATURASE"/>
    <property type="match status" value="1"/>
</dbReference>
<sequence>MRKTIQIIGSGFSSLAAACYLAKQGNEVTIYEKNSTIGGRARQFKKDGFTFDMGPSWYWMPDVFERFFQDFNKKPSDYYELIKLNPAYRVYFGINDFISIYDNLEEIKYTFETIEKGSGQKLQNFIDHAKSNYDIAIKDLVYRPGISPLELITKETALKLNQFFKNVSADIRKNFKNERLIQILEFPVLFLGAKPTKTPSFYNFMNYADFGLGTWHPKTGMFDVVRGIEKLALELGVTIKTNSPIEKIIVENKTAKGVVINGEIIKADIVLSGADYQHSETLLEKEHRMYSEKYWENRIFAPSSLLFFVGFDKKIENVSHHALFFDVDFNQHAVDIYDNPKWPEAPLFYANFPSKTDKTAAPDGMESGFFLIPLAPGIEDTETLREEYFEKIITRFEQLTQQKIKNNIIFKRTFCKNDFVTDYNAYKGNAYGMANTLLQTAFLRPKLKSKKVKNLFFTGQLTVPGPGVPPALISGKLAAELIQKSLRS</sequence>
<dbReference type="EC" id="1.3.99.26" evidence="7"/>
<dbReference type="InterPro" id="IPR002937">
    <property type="entry name" value="Amino_oxidase"/>
</dbReference>
<dbReference type="Pfam" id="PF01593">
    <property type="entry name" value="Amino_oxidase"/>
    <property type="match status" value="1"/>
</dbReference>
<comment type="caution">
    <text evidence="7">The sequence shown here is derived from an EMBL/GenBank/DDBJ whole genome shotgun (WGS) entry which is preliminary data.</text>
</comment>
<dbReference type="EC" id="1.3.99.31" evidence="7"/>
<gene>
    <name evidence="7" type="ORF">HNP37_004366</name>
</gene>
<evidence type="ECO:0000256" key="2">
    <source>
        <dbReference type="ARBA" id="ARBA00006046"/>
    </source>
</evidence>
<dbReference type="Gene3D" id="3.50.50.60">
    <property type="entry name" value="FAD/NAD(P)-binding domain"/>
    <property type="match status" value="2"/>
</dbReference>
<dbReference type="GO" id="GO:0016491">
    <property type="term" value="F:oxidoreductase activity"/>
    <property type="evidence" value="ECO:0007669"/>
    <property type="project" value="UniProtKB-KW"/>
</dbReference>
<evidence type="ECO:0000313" key="7">
    <source>
        <dbReference type="EMBL" id="MBB4804279.1"/>
    </source>
</evidence>
<organism evidence="7 8">
    <name type="scientific">Flavobacterium nitrogenifigens</name>
    <dbReference type="NCBI Taxonomy" id="1617283"/>
    <lineage>
        <taxon>Bacteria</taxon>
        <taxon>Pseudomonadati</taxon>
        <taxon>Bacteroidota</taxon>
        <taxon>Flavobacteriia</taxon>
        <taxon>Flavobacteriales</taxon>
        <taxon>Flavobacteriaceae</taxon>
        <taxon>Flavobacterium</taxon>
    </lineage>
</organism>
<dbReference type="AlphaFoldDB" id="A0A7W7J131"/>
<evidence type="ECO:0000313" key="8">
    <source>
        <dbReference type="Proteomes" id="UP000561681"/>
    </source>
</evidence>
<dbReference type="SUPFAM" id="SSF51905">
    <property type="entry name" value="FAD/NAD(P)-binding domain"/>
    <property type="match status" value="1"/>
</dbReference>
<dbReference type="InterPro" id="IPR036188">
    <property type="entry name" value="FAD/NAD-bd_sf"/>
</dbReference>
<dbReference type="Proteomes" id="UP000561681">
    <property type="component" value="Unassembled WGS sequence"/>
</dbReference>
<keyword evidence="3 5" id="KW-0125">Carotenoid biosynthesis</keyword>
<evidence type="ECO:0000259" key="6">
    <source>
        <dbReference type="Pfam" id="PF01593"/>
    </source>
</evidence>
<proteinExistence type="inferred from homology"/>
<dbReference type="NCBIfam" id="TIGR02734">
    <property type="entry name" value="crtI_fam"/>
    <property type="match status" value="1"/>
</dbReference>
<reference evidence="7 8" key="1">
    <citation type="submission" date="2020-08" db="EMBL/GenBank/DDBJ databases">
        <title>Functional genomics of gut bacteria from endangered species of beetles.</title>
        <authorList>
            <person name="Carlos-Shanley C."/>
        </authorList>
    </citation>
    <scope>NUCLEOTIDE SEQUENCE [LARGE SCALE GENOMIC DNA]</scope>
    <source>
        <strain evidence="7 8">S00142</strain>
    </source>
</reference>
<dbReference type="RefSeq" id="WP_184167159.1">
    <property type="nucleotide sequence ID" value="NZ_JACHLD010000009.1"/>
</dbReference>
<dbReference type="EC" id="1.3.99.29" evidence="7"/>
<keyword evidence="8" id="KW-1185">Reference proteome</keyword>
<evidence type="ECO:0000256" key="4">
    <source>
        <dbReference type="ARBA" id="ARBA00023002"/>
    </source>
</evidence>
<name>A0A7W7J131_9FLAO</name>
<evidence type="ECO:0000256" key="5">
    <source>
        <dbReference type="RuleBase" id="RU362075"/>
    </source>
</evidence>
<feature type="domain" description="Amine oxidase" evidence="6">
    <location>
        <begin position="15"/>
        <end position="482"/>
    </location>
</feature>
<evidence type="ECO:0000256" key="3">
    <source>
        <dbReference type="ARBA" id="ARBA00022746"/>
    </source>
</evidence>
<dbReference type="PROSITE" id="PS51257">
    <property type="entry name" value="PROKAR_LIPOPROTEIN"/>
    <property type="match status" value="1"/>
</dbReference>
<dbReference type="InterPro" id="IPR014105">
    <property type="entry name" value="Carotenoid/retinoid_OxRdtase"/>
</dbReference>
<dbReference type="PRINTS" id="PR00419">
    <property type="entry name" value="ADXRDTASE"/>
</dbReference>
<keyword evidence="4 5" id="KW-0560">Oxidoreductase</keyword>
<comment type="similarity">
    <text evidence="2 5">Belongs to the carotenoid/retinoid oxidoreductase family.</text>
</comment>
<dbReference type="GO" id="GO:0016117">
    <property type="term" value="P:carotenoid biosynthetic process"/>
    <property type="evidence" value="ECO:0007669"/>
    <property type="project" value="UniProtKB-KW"/>
</dbReference>